<evidence type="ECO:0000313" key="3">
    <source>
        <dbReference type="Proteomes" id="UP000528322"/>
    </source>
</evidence>
<keyword evidence="3" id="KW-1185">Reference proteome</keyword>
<dbReference type="Proteomes" id="UP000528322">
    <property type="component" value="Unassembled WGS sequence"/>
</dbReference>
<keyword evidence="1" id="KW-0175">Coiled coil</keyword>
<comment type="caution">
    <text evidence="2">The sequence shown here is derived from an EMBL/GenBank/DDBJ whole genome shotgun (WGS) entry which is preliminary data.</text>
</comment>
<sequence>MNHEVMIRIKHEFLDSLGRLLKLMSYMSYRDLEISQARIRDKTNANVIDGEDRSSLIKVKLIDLVLALRENNVIHEQKIKKILFSPNKRMLARVIAEENRAMDLVEYRRERREVEEKNKIMENDYNEKVKRVKLERAKLPFWIVFLFPLPMPRWPGYLPLPKEVPSLKEYESSILRNSDYAEVLIETVARFALPHAEIASEYMNEKYIRDALDRPLE</sequence>
<dbReference type="EMBL" id="JACHID010000004">
    <property type="protein sequence ID" value="MBB5021647.1"/>
    <property type="molecule type" value="Genomic_DNA"/>
</dbReference>
<gene>
    <name evidence="2" type="ORF">HNR37_000959</name>
</gene>
<name>A0A7W8DGS0_9BACT</name>
<evidence type="ECO:0000256" key="1">
    <source>
        <dbReference type="SAM" id="Coils"/>
    </source>
</evidence>
<dbReference type="AlphaFoldDB" id="A0A7W8DGS0"/>
<protein>
    <submittedName>
        <fullName evidence="2">Uncharacterized protein</fullName>
    </submittedName>
</protein>
<feature type="coiled-coil region" evidence="1">
    <location>
        <begin position="104"/>
        <end position="131"/>
    </location>
</feature>
<accession>A0A7W8DGS0</accession>
<dbReference type="RefSeq" id="WP_183730708.1">
    <property type="nucleotide sequence ID" value="NZ_JACHID010000004.1"/>
</dbReference>
<reference evidence="2 3" key="1">
    <citation type="submission" date="2020-08" db="EMBL/GenBank/DDBJ databases">
        <title>Genomic Encyclopedia of Type Strains, Phase IV (KMG-IV): sequencing the most valuable type-strain genomes for metagenomic binning, comparative biology and taxonomic classification.</title>
        <authorList>
            <person name="Goeker M."/>
        </authorList>
    </citation>
    <scope>NUCLEOTIDE SEQUENCE [LARGE SCALE GENOMIC DNA]</scope>
    <source>
        <strain evidence="2 3">DSM 22071</strain>
    </source>
</reference>
<evidence type="ECO:0000313" key="2">
    <source>
        <dbReference type="EMBL" id="MBB5021647.1"/>
    </source>
</evidence>
<proteinExistence type="predicted"/>
<organism evidence="2 3">
    <name type="scientific">Desulfurispira natronophila</name>
    <dbReference type="NCBI Taxonomy" id="682562"/>
    <lineage>
        <taxon>Bacteria</taxon>
        <taxon>Pseudomonadati</taxon>
        <taxon>Chrysiogenota</taxon>
        <taxon>Chrysiogenia</taxon>
        <taxon>Chrysiogenales</taxon>
        <taxon>Chrysiogenaceae</taxon>
        <taxon>Desulfurispira</taxon>
    </lineage>
</organism>